<dbReference type="AlphaFoldDB" id="A0A8H5ZM29"/>
<reference evidence="1" key="1">
    <citation type="submission" date="2019-11" db="EMBL/GenBank/DDBJ databases">
        <title>Bipolaris sorokiniana Genome sequencing.</title>
        <authorList>
            <person name="Wang H."/>
        </authorList>
    </citation>
    <scope>NUCLEOTIDE SEQUENCE</scope>
</reference>
<dbReference type="Proteomes" id="UP000624244">
    <property type="component" value="Unassembled WGS sequence"/>
</dbReference>
<evidence type="ECO:0000313" key="2">
    <source>
        <dbReference type="Proteomes" id="UP000624244"/>
    </source>
</evidence>
<dbReference type="EMBL" id="WNKQ01000006">
    <property type="protein sequence ID" value="KAF5850595.1"/>
    <property type="molecule type" value="Genomic_DNA"/>
</dbReference>
<name>A0A8H5ZM29_COCSA</name>
<protein>
    <submittedName>
        <fullName evidence="1">Uncharacterized protein</fullName>
    </submittedName>
</protein>
<accession>A0A8H5ZM29</accession>
<gene>
    <name evidence="1" type="ORF">GGP41_010203</name>
</gene>
<comment type="caution">
    <text evidence="1">The sequence shown here is derived from an EMBL/GenBank/DDBJ whole genome shotgun (WGS) entry which is preliminary data.</text>
</comment>
<evidence type="ECO:0000313" key="1">
    <source>
        <dbReference type="EMBL" id="KAF5850595.1"/>
    </source>
</evidence>
<sequence>MAFGTGHVHTWSAYSVAHGGEGQTKPRQAMGCQNRVWVKPLGVAMGQWCAPRRHSHWRWAGHPVGALPPCTRACPGWLRSAETQMQTESSGSSRAATTASLPLECKSDIPQAACCSVRPSTSQPTLIHMSCWAIPSNTIKLWPRWKLRARVQRICTHGRVY</sequence>
<proteinExistence type="predicted"/>
<organism evidence="1 2">
    <name type="scientific">Cochliobolus sativus</name>
    <name type="common">Common root rot and spot blotch fungus</name>
    <name type="synonym">Bipolaris sorokiniana</name>
    <dbReference type="NCBI Taxonomy" id="45130"/>
    <lineage>
        <taxon>Eukaryota</taxon>
        <taxon>Fungi</taxon>
        <taxon>Dikarya</taxon>
        <taxon>Ascomycota</taxon>
        <taxon>Pezizomycotina</taxon>
        <taxon>Dothideomycetes</taxon>
        <taxon>Pleosporomycetidae</taxon>
        <taxon>Pleosporales</taxon>
        <taxon>Pleosporineae</taxon>
        <taxon>Pleosporaceae</taxon>
        <taxon>Bipolaris</taxon>
    </lineage>
</organism>